<dbReference type="RefSeq" id="XP_045147151.1">
    <property type="nucleotide sequence ID" value="XM_045291216.1"/>
</dbReference>
<reference evidence="2" key="1">
    <citation type="submission" date="2025-08" db="UniProtKB">
        <authorList>
            <consortium name="RefSeq"/>
        </authorList>
    </citation>
    <scope>IDENTIFICATION</scope>
</reference>
<evidence type="ECO:0000313" key="1">
    <source>
        <dbReference type="Proteomes" id="UP000694863"/>
    </source>
</evidence>
<keyword evidence="1" id="KW-1185">Reference proteome</keyword>
<dbReference type="Proteomes" id="UP000694863">
    <property type="component" value="Unplaced"/>
</dbReference>
<sequence>MRRLILVVGLLAAVLQEAGTILPAQVSAKFKERDQVSEQDTEEAWAVKAVERPEKEDRLEGLFPRLKSPTAADTAENWHGDKAWVEDLLSRVRSPLQGPEPDRDSLYHAEPEEGLDMASWSRARLFFQLLQGPEEDRDHIYHSEER</sequence>
<gene>
    <name evidence="2" type="primary">PRAP1</name>
</gene>
<protein>
    <submittedName>
        <fullName evidence="2">Proline-rich acidic protein 1</fullName>
    </submittedName>
</protein>
<name>A0AC55D5Y9_ECHTE</name>
<proteinExistence type="predicted"/>
<organism evidence="1 2">
    <name type="scientific">Echinops telfairi</name>
    <name type="common">Lesser hedgehog tenrec</name>
    <dbReference type="NCBI Taxonomy" id="9371"/>
    <lineage>
        <taxon>Eukaryota</taxon>
        <taxon>Metazoa</taxon>
        <taxon>Chordata</taxon>
        <taxon>Craniata</taxon>
        <taxon>Vertebrata</taxon>
        <taxon>Euteleostomi</taxon>
        <taxon>Mammalia</taxon>
        <taxon>Eutheria</taxon>
        <taxon>Afrotheria</taxon>
        <taxon>Tenrecidae</taxon>
        <taxon>Tenrecinae</taxon>
        <taxon>Echinops</taxon>
    </lineage>
</organism>
<evidence type="ECO:0000313" key="2">
    <source>
        <dbReference type="RefSeq" id="XP_045147151.1"/>
    </source>
</evidence>
<accession>A0AC55D5Y9</accession>